<reference evidence="1 2" key="1">
    <citation type="submission" date="2018-02" db="EMBL/GenBank/DDBJ databases">
        <title>Complete genome sequence of Agrobacterium tumefaciens 1D1609.</title>
        <authorList>
            <person name="Cho S.-T."/>
            <person name="Haryono M."/>
            <person name="Chang H.-H."/>
            <person name="Santos M.N."/>
            <person name="Lai E.-M."/>
            <person name="Kuo C.-H."/>
        </authorList>
    </citation>
    <scope>NUCLEOTIDE SEQUENCE [LARGE SCALE GENOMIC DNA]</scope>
    <source>
        <strain evidence="1 2">1D1609</strain>
    </source>
</reference>
<organism evidence="1 2">
    <name type="scientific">Agrobacterium tumefaciens</name>
    <dbReference type="NCBI Taxonomy" id="358"/>
    <lineage>
        <taxon>Bacteria</taxon>
        <taxon>Pseudomonadati</taxon>
        <taxon>Pseudomonadota</taxon>
        <taxon>Alphaproteobacteria</taxon>
        <taxon>Hyphomicrobiales</taxon>
        <taxon>Rhizobiaceae</taxon>
        <taxon>Rhizobium/Agrobacterium group</taxon>
        <taxon>Agrobacterium</taxon>
        <taxon>Agrobacterium tumefaciens complex</taxon>
    </lineage>
</organism>
<evidence type="ECO:0000313" key="2">
    <source>
        <dbReference type="Proteomes" id="UP000237717"/>
    </source>
</evidence>
<proteinExistence type="predicted"/>
<sequence>MAFSPVVALLDNDNEVPYVSYQKLMERALESKELAGNLRRSTEVTTAKPPQNLTVFCIVGADNACDCRKANRLIGAHLLPLPMHHHESVIPFLCDMNDPKSITKTVLVLYDRAAEEADVAHLLQEGGVNKMVADLARVPKQPSLRELTDLVINGDVASVKHRVQTVTTGNAPAASH</sequence>
<gene>
    <name evidence="1" type="ORF">At1D1609_40690</name>
</gene>
<dbReference type="Proteomes" id="UP000237717">
    <property type="component" value="Chromosome II"/>
</dbReference>
<protein>
    <submittedName>
        <fullName evidence="1">Uncharacterized protein</fullName>
    </submittedName>
</protein>
<accession>A0A2L2LIF8</accession>
<evidence type="ECO:0000313" key="1">
    <source>
        <dbReference type="EMBL" id="AVH44115.1"/>
    </source>
</evidence>
<name>A0A2L2LIF8_AGRTU</name>
<dbReference type="AlphaFoldDB" id="A0A2L2LIF8"/>
<dbReference type="EMBL" id="CP026925">
    <property type="protein sequence ID" value="AVH44115.1"/>
    <property type="molecule type" value="Genomic_DNA"/>
</dbReference>